<evidence type="ECO:0000313" key="2">
    <source>
        <dbReference type="EMBL" id="NLR68060.1"/>
    </source>
</evidence>
<evidence type="ECO:0000256" key="1">
    <source>
        <dbReference type="SAM" id="SignalP"/>
    </source>
</evidence>
<keyword evidence="1" id="KW-0732">Signal</keyword>
<organism evidence="2 3">
    <name type="scientific">Chitinophaga varians</name>
    <dbReference type="NCBI Taxonomy" id="2202339"/>
    <lineage>
        <taxon>Bacteria</taxon>
        <taxon>Pseudomonadati</taxon>
        <taxon>Bacteroidota</taxon>
        <taxon>Chitinophagia</taxon>
        <taxon>Chitinophagales</taxon>
        <taxon>Chitinophagaceae</taxon>
        <taxon>Chitinophaga</taxon>
    </lineage>
</organism>
<dbReference type="Proteomes" id="UP000570474">
    <property type="component" value="Unassembled WGS sequence"/>
</dbReference>
<reference evidence="2 3" key="1">
    <citation type="submission" date="2020-04" db="EMBL/GenBank/DDBJ databases">
        <authorList>
            <person name="Yin C."/>
        </authorList>
    </citation>
    <scope>NUCLEOTIDE SEQUENCE [LARGE SCALE GENOMIC DNA]</scope>
    <source>
        <strain evidence="2 3">Ae27</strain>
    </source>
</reference>
<protein>
    <recommendedName>
        <fullName evidence="4">DUF4138 domain-containing protein</fullName>
    </recommendedName>
</protein>
<evidence type="ECO:0000313" key="3">
    <source>
        <dbReference type="Proteomes" id="UP000570474"/>
    </source>
</evidence>
<dbReference type="RefSeq" id="WP_168873998.1">
    <property type="nucleotide sequence ID" value="NZ_JABAIA010000003.1"/>
</dbReference>
<gene>
    <name evidence="2" type="ORF">HGH92_27390</name>
</gene>
<evidence type="ECO:0008006" key="4">
    <source>
        <dbReference type="Google" id="ProtNLM"/>
    </source>
</evidence>
<comment type="caution">
    <text evidence="2">The sequence shown here is derived from an EMBL/GenBank/DDBJ whole genome shotgun (WGS) entry which is preliminary data.</text>
</comment>
<accession>A0A847RQV1</accession>
<proteinExistence type="predicted"/>
<dbReference type="EMBL" id="JABAIA010000003">
    <property type="protein sequence ID" value="NLR68060.1"/>
    <property type="molecule type" value="Genomic_DNA"/>
</dbReference>
<name>A0A847RQV1_9BACT</name>
<keyword evidence="3" id="KW-1185">Reference proteome</keyword>
<dbReference type="AlphaFoldDB" id="A0A847RQV1"/>
<feature type="signal peptide" evidence="1">
    <location>
        <begin position="1"/>
        <end position="19"/>
    </location>
</feature>
<feature type="chain" id="PRO_5033036022" description="DUF4138 domain-containing protein" evidence="1">
    <location>
        <begin position="20"/>
        <end position="341"/>
    </location>
</feature>
<sequence length="341" mass="38091">MKKLLMFAAICLTALQVKASFFIQVFSIPANQNKNLVVDPSKATTFKAAYNLGYVPDNMFNTIVVDVVYISSTETLVIGPAKTYTATSSAGIADNIDATLPANKMTGRISLRIRSSSPQPMTIYSANSYGVENAIVSPEELFRRKMLGYRRSILPSSKDISLIDPPAGFENTSLAPVYLTITEDGKSYDLYVDQTRAPGIPLYDKQVTTGYYGLRKEFFAFTQQQTGTVPVYRYVKKANRTSVLFSMYPQDETIWDKTGTAFYAYSTRIRDTPTPPAGVQRAVHVFYADPSVDRTFFAMYFPDENNTDWLPPYIITPGGIKVRDGVFYADFQAFPAYKINP</sequence>